<dbReference type="EMBL" id="JANPWB010000008">
    <property type="protein sequence ID" value="KAJ1166913.1"/>
    <property type="molecule type" value="Genomic_DNA"/>
</dbReference>
<reference evidence="3" key="1">
    <citation type="journal article" date="2022" name="bioRxiv">
        <title>Sequencing and chromosome-scale assembly of the giantPleurodeles waltlgenome.</title>
        <authorList>
            <person name="Brown T."/>
            <person name="Elewa A."/>
            <person name="Iarovenko S."/>
            <person name="Subramanian E."/>
            <person name="Araus A.J."/>
            <person name="Petzold A."/>
            <person name="Susuki M."/>
            <person name="Suzuki K.-i.T."/>
            <person name="Hayashi T."/>
            <person name="Toyoda A."/>
            <person name="Oliveira C."/>
            <person name="Osipova E."/>
            <person name="Leigh N.D."/>
            <person name="Simon A."/>
            <person name="Yun M.H."/>
        </authorList>
    </citation>
    <scope>NUCLEOTIDE SEQUENCE</scope>
    <source>
        <strain evidence="3">20211129_DDA</strain>
        <tissue evidence="3">Liver</tissue>
    </source>
</reference>
<protein>
    <submittedName>
        <fullName evidence="3">Uncharacterized protein</fullName>
    </submittedName>
</protein>
<evidence type="ECO:0000313" key="3">
    <source>
        <dbReference type="EMBL" id="KAJ1166913.1"/>
    </source>
</evidence>
<accession>A0AAV7SS89</accession>
<feature type="compositionally biased region" description="Acidic residues" evidence="2">
    <location>
        <begin position="14"/>
        <end position="27"/>
    </location>
</feature>
<evidence type="ECO:0000256" key="1">
    <source>
        <dbReference type="SAM" id="Coils"/>
    </source>
</evidence>
<keyword evidence="4" id="KW-1185">Reference proteome</keyword>
<sequence>MSLRRRSTFKEENYSEEEGSGPEEGTERDDWLLARIRSLEELEAELETAEENRALALEKERIAAQELSTLPLCDGLVTPDPCEDAERTDTADANPEGEGSITNPLRLPEHQEKRQRLRASLPVQERSAKVNRERGAQGAGDVRGDDGGIANLREHDQEHSRIKELSECGPEGSKAPLAVREAPCKLTSHASGEAWPFQVHPTCWEGRGAGGWEEAVRQNQQRQ</sequence>
<feature type="region of interest" description="Disordered" evidence="2">
    <location>
        <begin position="1"/>
        <end position="29"/>
    </location>
</feature>
<gene>
    <name evidence="3" type="ORF">NDU88_007309</name>
</gene>
<comment type="caution">
    <text evidence="3">The sequence shown here is derived from an EMBL/GenBank/DDBJ whole genome shotgun (WGS) entry which is preliminary data.</text>
</comment>
<feature type="region of interest" description="Disordered" evidence="2">
    <location>
        <begin position="72"/>
        <end position="174"/>
    </location>
</feature>
<evidence type="ECO:0000313" key="4">
    <source>
        <dbReference type="Proteomes" id="UP001066276"/>
    </source>
</evidence>
<feature type="compositionally biased region" description="Basic and acidic residues" evidence="2">
    <location>
        <begin position="126"/>
        <end position="135"/>
    </location>
</feature>
<name>A0AAV7SS89_PLEWA</name>
<feature type="compositionally biased region" description="Basic and acidic residues" evidence="2">
    <location>
        <begin position="142"/>
        <end position="166"/>
    </location>
</feature>
<keyword evidence="1" id="KW-0175">Coiled coil</keyword>
<proteinExistence type="predicted"/>
<dbReference type="Proteomes" id="UP001066276">
    <property type="component" value="Chromosome 4_2"/>
</dbReference>
<dbReference type="AlphaFoldDB" id="A0AAV7SS89"/>
<evidence type="ECO:0000256" key="2">
    <source>
        <dbReference type="SAM" id="MobiDB-lite"/>
    </source>
</evidence>
<feature type="coiled-coil region" evidence="1">
    <location>
        <begin position="32"/>
        <end position="59"/>
    </location>
</feature>
<organism evidence="3 4">
    <name type="scientific">Pleurodeles waltl</name>
    <name type="common">Iberian ribbed newt</name>
    <dbReference type="NCBI Taxonomy" id="8319"/>
    <lineage>
        <taxon>Eukaryota</taxon>
        <taxon>Metazoa</taxon>
        <taxon>Chordata</taxon>
        <taxon>Craniata</taxon>
        <taxon>Vertebrata</taxon>
        <taxon>Euteleostomi</taxon>
        <taxon>Amphibia</taxon>
        <taxon>Batrachia</taxon>
        <taxon>Caudata</taxon>
        <taxon>Salamandroidea</taxon>
        <taxon>Salamandridae</taxon>
        <taxon>Pleurodelinae</taxon>
        <taxon>Pleurodeles</taxon>
    </lineage>
</organism>